<reference evidence="4" key="1">
    <citation type="submission" date="2014-03" db="EMBL/GenBank/DDBJ databases">
        <authorList>
            <person name="Casaregola S."/>
        </authorList>
    </citation>
    <scope>NUCLEOTIDE SEQUENCE [LARGE SCALE GENOMIC DNA]</scope>
    <source>
        <strain evidence="4">CLIB 918</strain>
    </source>
</reference>
<accession>A0A0J9X4Z6</accession>
<feature type="region of interest" description="Disordered" evidence="2">
    <location>
        <begin position="190"/>
        <end position="306"/>
    </location>
</feature>
<organism evidence="4 5">
    <name type="scientific">Geotrichum candidum</name>
    <name type="common">Oospora lactis</name>
    <name type="synonym">Dipodascus geotrichum</name>
    <dbReference type="NCBI Taxonomy" id="1173061"/>
    <lineage>
        <taxon>Eukaryota</taxon>
        <taxon>Fungi</taxon>
        <taxon>Dikarya</taxon>
        <taxon>Ascomycota</taxon>
        <taxon>Saccharomycotina</taxon>
        <taxon>Dipodascomycetes</taxon>
        <taxon>Dipodascales</taxon>
        <taxon>Dipodascaceae</taxon>
        <taxon>Geotrichum</taxon>
    </lineage>
</organism>
<dbReference type="PANTHER" id="PTHR28063:SF1">
    <property type="entry name" value="RNA POLYMERASE II NUCLEAR LOCALIZATION PROTEIN IWR1"/>
    <property type="match status" value="1"/>
</dbReference>
<dbReference type="InterPro" id="IPR040150">
    <property type="entry name" value="Iwr1"/>
</dbReference>
<comment type="similarity">
    <text evidence="1">Belongs to the IWR1/SLC7A6OS family.</text>
</comment>
<protein>
    <submittedName>
        <fullName evidence="4">Similar to Saccharomyces cerevisiae YDL115C IWR1 RNA polymerase II transport factor, conserved from yeast to humans</fullName>
    </submittedName>
</protein>
<dbReference type="STRING" id="1173061.A0A0J9X4Z6"/>
<dbReference type="PANTHER" id="PTHR28063">
    <property type="entry name" value="RNA POLYMERASE II NUCLEAR LOCALIZATION PROTEIN IWR1"/>
    <property type="match status" value="1"/>
</dbReference>
<feature type="region of interest" description="Disordered" evidence="2">
    <location>
        <begin position="119"/>
        <end position="138"/>
    </location>
</feature>
<dbReference type="GO" id="GO:0006606">
    <property type="term" value="P:protein import into nucleus"/>
    <property type="evidence" value="ECO:0007669"/>
    <property type="project" value="InterPro"/>
</dbReference>
<keyword evidence="5" id="KW-1185">Reference proteome</keyword>
<dbReference type="AlphaFoldDB" id="A0A0J9X4Z6"/>
<dbReference type="InterPro" id="IPR013883">
    <property type="entry name" value="TF_Iwr1_dom"/>
</dbReference>
<evidence type="ECO:0000256" key="1">
    <source>
        <dbReference type="ARBA" id="ARBA00010218"/>
    </source>
</evidence>
<sequence length="334" mass="38202">MPQLDTLRVKRKRTDSAIPTLYVENPHRQQRKVSKRLKVSNYVYRLAQTSEEAPTPGADNIYLESDESNKRQFRVVQQRGSVSGPAQAAPPQEHQEELSKEEDPTGLLSSMVESYLRVSGDAIKDPTRKRRHTSAPGDDEMAMEFANENDMDYVYDVYHREPTSTATAPDASAPDIGLIVVDSDDEKLFGLEDDEEDSDYVLTDDEDSNAEDFYKNDYPDEDYSSDYTHAADDDVEEEEAAWHLRQQLAEENGDEAAQVGYDENDYPDTYIGRTISDGEGNDDDDYNRSSTNNYNEGGYLGEDEDMEHYRDRIFEDLQRQIEKRKSISSHLKKQ</sequence>
<feature type="compositionally biased region" description="Basic and acidic residues" evidence="2">
    <location>
        <begin position="93"/>
        <end position="103"/>
    </location>
</feature>
<name>A0A0J9X4Z6_GEOCN</name>
<evidence type="ECO:0000256" key="2">
    <source>
        <dbReference type="SAM" id="MobiDB-lite"/>
    </source>
</evidence>
<dbReference type="OrthoDB" id="6255506at2759"/>
<comment type="caution">
    <text evidence="4">The sequence shown here is derived from an EMBL/GenBank/DDBJ whole genome shotgun (WGS) entry which is preliminary data.</text>
</comment>
<dbReference type="EMBL" id="CCBN010000002">
    <property type="protein sequence ID" value="CDO52180.1"/>
    <property type="molecule type" value="Genomic_DNA"/>
</dbReference>
<feature type="compositionally biased region" description="Acidic residues" evidence="2">
    <location>
        <begin position="191"/>
        <end position="210"/>
    </location>
</feature>
<dbReference type="GO" id="GO:0005737">
    <property type="term" value="C:cytoplasm"/>
    <property type="evidence" value="ECO:0007669"/>
    <property type="project" value="TreeGrafter"/>
</dbReference>
<dbReference type="Pfam" id="PF08574">
    <property type="entry name" value="Iwr1"/>
    <property type="match status" value="1"/>
</dbReference>
<gene>
    <name evidence="4" type="ORF">BN980_GECA02s06989g</name>
</gene>
<feature type="region of interest" description="Disordered" evidence="2">
    <location>
        <begin position="77"/>
        <end position="105"/>
    </location>
</feature>
<evidence type="ECO:0000313" key="5">
    <source>
        <dbReference type="Proteomes" id="UP000242525"/>
    </source>
</evidence>
<dbReference type="Proteomes" id="UP000242525">
    <property type="component" value="Unassembled WGS sequence"/>
</dbReference>
<evidence type="ECO:0000313" key="4">
    <source>
        <dbReference type="EMBL" id="CDO52180.1"/>
    </source>
</evidence>
<evidence type="ECO:0000259" key="3">
    <source>
        <dbReference type="Pfam" id="PF08574"/>
    </source>
</evidence>
<feature type="domain" description="Transcription factor Iwr1" evidence="3">
    <location>
        <begin position="152"/>
        <end position="222"/>
    </location>
</feature>
<proteinExistence type="inferred from homology"/>